<feature type="region of interest" description="Disordered" evidence="1">
    <location>
        <begin position="1"/>
        <end position="32"/>
    </location>
</feature>
<evidence type="ECO:0000256" key="1">
    <source>
        <dbReference type="SAM" id="MobiDB-lite"/>
    </source>
</evidence>
<sequence length="70" mass="7862">MIPIASNSAPVRRSDVLAEGESQQANRDALIPSPNTTSGWIWVWHRLGKEMEMVTVRGGGASEWRYRFGF</sequence>
<accession>A0AAV2FTW1</accession>
<reference evidence="2 3" key="1">
    <citation type="submission" date="2024-04" db="EMBL/GenBank/DDBJ databases">
        <authorList>
            <person name="Fracassetti M."/>
        </authorList>
    </citation>
    <scope>NUCLEOTIDE SEQUENCE [LARGE SCALE GENOMIC DNA]</scope>
</reference>
<evidence type="ECO:0000313" key="2">
    <source>
        <dbReference type="EMBL" id="CAL1401786.1"/>
    </source>
</evidence>
<gene>
    <name evidence="2" type="ORF">LTRI10_LOCUS41827</name>
</gene>
<protein>
    <submittedName>
        <fullName evidence="2">Uncharacterized protein</fullName>
    </submittedName>
</protein>
<dbReference type="AlphaFoldDB" id="A0AAV2FTW1"/>
<name>A0AAV2FTW1_9ROSI</name>
<evidence type="ECO:0000313" key="3">
    <source>
        <dbReference type="Proteomes" id="UP001497516"/>
    </source>
</evidence>
<keyword evidence="3" id="KW-1185">Reference proteome</keyword>
<dbReference type="EMBL" id="OZ034820">
    <property type="protein sequence ID" value="CAL1401786.1"/>
    <property type="molecule type" value="Genomic_DNA"/>
</dbReference>
<proteinExistence type="predicted"/>
<organism evidence="2 3">
    <name type="scientific">Linum trigynum</name>
    <dbReference type="NCBI Taxonomy" id="586398"/>
    <lineage>
        <taxon>Eukaryota</taxon>
        <taxon>Viridiplantae</taxon>
        <taxon>Streptophyta</taxon>
        <taxon>Embryophyta</taxon>
        <taxon>Tracheophyta</taxon>
        <taxon>Spermatophyta</taxon>
        <taxon>Magnoliopsida</taxon>
        <taxon>eudicotyledons</taxon>
        <taxon>Gunneridae</taxon>
        <taxon>Pentapetalae</taxon>
        <taxon>rosids</taxon>
        <taxon>fabids</taxon>
        <taxon>Malpighiales</taxon>
        <taxon>Linaceae</taxon>
        <taxon>Linum</taxon>
    </lineage>
</organism>
<dbReference type="Proteomes" id="UP001497516">
    <property type="component" value="Chromosome 7"/>
</dbReference>